<dbReference type="InterPro" id="IPR036046">
    <property type="entry name" value="Acylphosphatase-like_dom_sf"/>
</dbReference>
<keyword evidence="10" id="KW-1185">Reference proteome</keyword>
<feature type="active site" evidence="5">
    <location>
        <position position="35"/>
    </location>
</feature>
<comment type="caution">
    <text evidence="9">The sequence shown here is derived from an EMBL/GenBank/DDBJ whole genome shotgun (WGS) entry which is preliminary data.</text>
</comment>
<evidence type="ECO:0000313" key="9">
    <source>
        <dbReference type="EMBL" id="MEN2766239.1"/>
    </source>
</evidence>
<organism evidence="9 10">
    <name type="scientific">Ornithinibacillus xuwenensis</name>
    <dbReference type="NCBI Taxonomy" id="3144668"/>
    <lineage>
        <taxon>Bacteria</taxon>
        <taxon>Bacillati</taxon>
        <taxon>Bacillota</taxon>
        <taxon>Bacilli</taxon>
        <taxon>Bacillales</taxon>
        <taxon>Bacillaceae</taxon>
        <taxon>Ornithinibacillus</taxon>
    </lineage>
</organism>
<comment type="catalytic activity">
    <reaction evidence="4 5 6">
        <text>an acyl phosphate + H2O = a carboxylate + phosphate + H(+)</text>
        <dbReference type="Rhea" id="RHEA:14965"/>
        <dbReference type="ChEBI" id="CHEBI:15377"/>
        <dbReference type="ChEBI" id="CHEBI:15378"/>
        <dbReference type="ChEBI" id="CHEBI:29067"/>
        <dbReference type="ChEBI" id="CHEBI:43474"/>
        <dbReference type="ChEBI" id="CHEBI:59918"/>
        <dbReference type="EC" id="3.6.1.7"/>
    </reaction>
</comment>
<reference evidence="9 10" key="1">
    <citation type="submission" date="2024-05" db="EMBL/GenBank/DDBJ databases">
        <authorList>
            <person name="Haq I."/>
            <person name="Ullah Z."/>
            <person name="Ahmad R."/>
            <person name="Li M."/>
            <person name="Tong Y."/>
        </authorList>
    </citation>
    <scope>NUCLEOTIDE SEQUENCE [LARGE SCALE GENOMIC DNA]</scope>
    <source>
        <strain evidence="9 10">16A2E</strain>
    </source>
</reference>
<evidence type="ECO:0000256" key="5">
    <source>
        <dbReference type="PROSITE-ProRule" id="PRU00520"/>
    </source>
</evidence>
<dbReference type="PROSITE" id="PS00151">
    <property type="entry name" value="ACYLPHOSPHATASE_2"/>
    <property type="match status" value="1"/>
</dbReference>
<dbReference type="InterPro" id="IPR017968">
    <property type="entry name" value="Acylphosphatase_CS"/>
</dbReference>
<dbReference type="Gene3D" id="3.30.70.100">
    <property type="match status" value="1"/>
</dbReference>
<evidence type="ECO:0000256" key="6">
    <source>
        <dbReference type="RuleBase" id="RU000553"/>
    </source>
</evidence>
<evidence type="ECO:0000313" key="10">
    <source>
        <dbReference type="Proteomes" id="UP001444625"/>
    </source>
</evidence>
<dbReference type="SUPFAM" id="SSF54975">
    <property type="entry name" value="Acylphosphatase/BLUF domain-like"/>
    <property type="match status" value="1"/>
</dbReference>
<dbReference type="Proteomes" id="UP001444625">
    <property type="component" value="Unassembled WGS sequence"/>
</dbReference>
<evidence type="ECO:0000256" key="4">
    <source>
        <dbReference type="ARBA" id="ARBA00047645"/>
    </source>
</evidence>
<dbReference type="RefSeq" id="WP_345823693.1">
    <property type="nucleotide sequence ID" value="NZ_JBDIML010000001.1"/>
</dbReference>
<dbReference type="PROSITE" id="PS51160">
    <property type="entry name" value="ACYLPHOSPHATASE_3"/>
    <property type="match status" value="1"/>
</dbReference>
<dbReference type="Pfam" id="PF00708">
    <property type="entry name" value="Acylphosphatase"/>
    <property type="match status" value="1"/>
</dbReference>
<dbReference type="PANTHER" id="PTHR47268">
    <property type="entry name" value="ACYLPHOSPHATASE"/>
    <property type="match status" value="1"/>
</dbReference>
<dbReference type="PANTHER" id="PTHR47268:SF4">
    <property type="entry name" value="ACYLPHOSPHATASE"/>
    <property type="match status" value="1"/>
</dbReference>
<dbReference type="EC" id="3.6.1.7" evidence="2 5"/>
<feature type="domain" description="Acylphosphatase-like" evidence="8">
    <location>
        <begin position="2"/>
        <end position="89"/>
    </location>
</feature>
<evidence type="ECO:0000256" key="2">
    <source>
        <dbReference type="ARBA" id="ARBA00012150"/>
    </source>
</evidence>
<gene>
    <name evidence="9" type="ORF">ABC228_03495</name>
</gene>
<keyword evidence="5 6" id="KW-0378">Hydrolase</keyword>
<sequence length="89" mass="10364">MRMYLHVSGRVQGVGFRYATKQKANDFELAGWVRNLEDGTVELEVEGKQESIQRFIDTLKEGFHPFIRVDHINMETLEKSKGYNGFKIK</sequence>
<dbReference type="EMBL" id="JBDIML010000001">
    <property type="protein sequence ID" value="MEN2766239.1"/>
    <property type="molecule type" value="Genomic_DNA"/>
</dbReference>
<evidence type="ECO:0000256" key="7">
    <source>
        <dbReference type="RuleBase" id="RU004168"/>
    </source>
</evidence>
<dbReference type="InterPro" id="IPR001792">
    <property type="entry name" value="Acylphosphatase-like_dom"/>
</dbReference>
<protein>
    <recommendedName>
        <fullName evidence="3 5">Acylphosphatase</fullName>
        <ecNumber evidence="2 5">3.6.1.7</ecNumber>
    </recommendedName>
</protein>
<dbReference type="InterPro" id="IPR020456">
    <property type="entry name" value="Acylphosphatase"/>
</dbReference>
<evidence type="ECO:0000256" key="1">
    <source>
        <dbReference type="ARBA" id="ARBA00005614"/>
    </source>
</evidence>
<dbReference type="PROSITE" id="PS00150">
    <property type="entry name" value="ACYLPHOSPHATASE_1"/>
    <property type="match status" value="1"/>
</dbReference>
<proteinExistence type="inferred from homology"/>
<accession>A0ABU9XDA0</accession>
<feature type="active site" evidence="5">
    <location>
        <position position="17"/>
    </location>
</feature>
<comment type="similarity">
    <text evidence="1 7">Belongs to the acylphosphatase family.</text>
</comment>
<name>A0ABU9XDA0_9BACI</name>
<evidence type="ECO:0000259" key="8">
    <source>
        <dbReference type="PROSITE" id="PS51160"/>
    </source>
</evidence>
<dbReference type="PRINTS" id="PR00112">
    <property type="entry name" value="ACYLPHPHTASE"/>
</dbReference>
<evidence type="ECO:0000256" key="3">
    <source>
        <dbReference type="ARBA" id="ARBA00015991"/>
    </source>
</evidence>